<evidence type="ECO:0000313" key="2">
    <source>
        <dbReference type="Ensembl" id="ENSCUSP00005021333.1"/>
    </source>
</evidence>
<feature type="region of interest" description="Disordered" evidence="1">
    <location>
        <begin position="1"/>
        <end position="41"/>
    </location>
</feature>
<protein>
    <submittedName>
        <fullName evidence="2">Uncharacterized protein</fullName>
    </submittedName>
</protein>
<reference evidence="2" key="2">
    <citation type="submission" date="2025-08" db="UniProtKB">
        <authorList>
            <consortium name="Ensembl"/>
        </authorList>
    </citation>
    <scope>IDENTIFICATION</scope>
</reference>
<evidence type="ECO:0000256" key="1">
    <source>
        <dbReference type="SAM" id="MobiDB-lite"/>
    </source>
</evidence>
<dbReference type="Proteomes" id="UP000694563">
    <property type="component" value="Chromosome 16"/>
</dbReference>
<reference evidence="2" key="1">
    <citation type="submission" date="2020-10" db="EMBL/GenBank/DDBJ databases">
        <title>Catharus ustulatus (Swainson's thrush) genome, bCatUst1, primary haplotype v2.</title>
        <authorList>
            <person name="Delmore K."/>
            <person name="Vafadar M."/>
            <person name="Formenti G."/>
            <person name="Chow W."/>
            <person name="Pelan S."/>
            <person name="Howe K."/>
            <person name="Rhie A."/>
            <person name="Mountcastle J."/>
            <person name="Haase B."/>
            <person name="Fedrigo O."/>
            <person name="Jarvis E.D."/>
        </authorList>
    </citation>
    <scope>NUCLEOTIDE SEQUENCE [LARGE SCALE GENOMIC DNA]</scope>
</reference>
<proteinExistence type="predicted"/>
<dbReference type="AlphaFoldDB" id="A0A8C3V0G9"/>
<accession>A0A8C3V0G9</accession>
<dbReference type="Ensembl" id="ENSCUST00005022108.1">
    <property type="protein sequence ID" value="ENSCUSP00005021333.1"/>
    <property type="gene ID" value="ENSCUSG00005013582.1"/>
</dbReference>
<keyword evidence="3" id="KW-1185">Reference proteome</keyword>
<evidence type="ECO:0000313" key="3">
    <source>
        <dbReference type="Proteomes" id="UP000694563"/>
    </source>
</evidence>
<reference evidence="2" key="3">
    <citation type="submission" date="2025-09" db="UniProtKB">
        <authorList>
            <consortium name="Ensembl"/>
        </authorList>
    </citation>
    <scope>IDENTIFICATION</scope>
</reference>
<feature type="compositionally biased region" description="Low complexity" evidence="1">
    <location>
        <begin position="1"/>
        <end position="15"/>
    </location>
</feature>
<sequence>SGDAGAATAALGNLASVSPPAQGQGHRPPSSQPGWGHSRGLVGSSCPLAKAERPKIERLHRAWLCASVSVGRRKDKPRPSLPSSDLQPGLLRVRNSSTLKTHCWNKIHVVSSSCFLRAPDCKGHGYAGLFCSLSWTLAFHPNQLAGTTCGERAQETARIWF</sequence>
<name>A0A8C3V0G9_CATUS</name>
<organism evidence="2 3">
    <name type="scientific">Catharus ustulatus</name>
    <name type="common">Russet-backed thrush</name>
    <name type="synonym">Hylocichla ustulatus</name>
    <dbReference type="NCBI Taxonomy" id="91951"/>
    <lineage>
        <taxon>Eukaryota</taxon>
        <taxon>Metazoa</taxon>
        <taxon>Chordata</taxon>
        <taxon>Craniata</taxon>
        <taxon>Vertebrata</taxon>
        <taxon>Euteleostomi</taxon>
        <taxon>Archelosauria</taxon>
        <taxon>Archosauria</taxon>
        <taxon>Dinosauria</taxon>
        <taxon>Saurischia</taxon>
        <taxon>Theropoda</taxon>
        <taxon>Coelurosauria</taxon>
        <taxon>Aves</taxon>
        <taxon>Neognathae</taxon>
        <taxon>Neoaves</taxon>
        <taxon>Telluraves</taxon>
        <taxon>Australaves</taxon>
        <taxon>Passeriformes</taxon>
        <taxon>Turdidae</taxon>
        <taxon>Catharus</taxon>
    </lineage>
</organism>